<dbReference type="GO" id="GO:0005975">
    <property type="term" value="P:carbohydrate metabolic process"/>
    <property type="evidence" value="ECO:0007669"/>
    <property type="project" value="InterPro"/>
</dbReference>
<keyword evidence="7" id="KW-1185">Reference proteome</keyword>
<reference evidence="6" key="2">
    <citation type="submission" date="2020-06" db="EMBL/GenBank/DDBJ databases">
        <authorList>
            <person name="Sheffer M."/>
        </authorList>
    </citation>
    <scope>NUCLEOTIDE SEQUENCE</scope>
</reference>
<dbReference type="InterPro" id="IPR001223">
    <property type="entry name" value="Glyco_hydro18_cat"/>
</dbReference>
<feature type="domain" description="GH18" evidence="5">
    <location>
        <begin position="52"/>
        <end position="209"/>
    </location>
</feature>
<dbReference type="PANTHER" id="PTHR11177:SF390">
    <property type="entry name" value="CHITINASE 11"/>
    <property type="match status" value="1"/>
</dbReference>
<evidence type="ECO:0000256" key="4">
    <source>
        <dbReference type="RuleBase" id="RU004453"/>
    </source>
</evidence>
<comment type="similarity">
    <text evidence="4">Belongs to the glycosyl hydrolase 18 family.</text>
</comment>
<protein>
    <submittedName>
        <fullName evidence="6">Acidic mammalian chitinase like protein</fullName>
    </submittedName>
</protein>
<dbReference type="PROSITE" id="PS51910">
    <property type="entry name" value="GH18_2"/>
    <property type="match status" value="1"/>
</dbReference>
<comment type="caution">
    <text evidence="6">The sequence shown here is derived from an EMBL/GenBank/DDBJ whole genome shotgun (WGS) entry which is preliminary data.</text>
</comment>
<dbReference type="AlphaFoldDB" id="A0A8T0FUR4"/>
<keyword evidence="1 3" id="KW-0378">Hydrolase</keyword>
<evidence type="ECO:0000259" key="5">
    <source>
        <dbReference type="PROSITE" id="PS51910"/>
    </source>
</evidence>
<gene>
    <name evidence="6" type="ORF">HNY73_004090</name>
</gene>
<dbReference type="GO" id="GO:0005576">
    <property type="term" value="C:extracellular region"/>
    <property type="evidence" value="ECO:0007669"/>
    <property type="project" value="TreeGrafter"/>
</dbReference>
<dbReference type="Pfam" id="PF00704">
    <property type="entry name" value="Glyco_hydro_18"/>
    <property type="match status" value="1"/>
</dbReference>
<name>A0A8T0FUR4_ARGBR</name>
<dbReference type="GO" id="GO:0006032">
    <property type="term" value="P:chitin catabolic process"/>
    <property type="evidence" value="ECO:0007669"/>
    <property type="project" value="TreeGrafter"/>
</dbReference>
<keyword evidence="2 3" id="KW-0326">Glycosidase</keyword>
<evidence type="ECO:0000313" key="7">
    <source>
        <dbReference type="Proteomes" id="UP000807504"/>
    </source>
</evidence>
<evidence type="ECO:0000256" key="3">
    <source>
        <dbReference type="RuleBase" id="RU000489"/>
    </source>
</evidence>
<evidence type="ECO:0000313" key="6">
    <source>
        <dbReference type="EMBL" id="KAF8792503.1"/>
    </source>
</evidence>
<proteinExistence type="inferred from homology"/>
<dbReference type="InterPro" id="IPR001579">
    <property type="entry name" value="Glyco_hydro_18_chit_AS"/>
</dbReference>
<dbReference type="GO" id="GO:0008061">
    <property type="term" value="F:chitin binding"/>
    <property type="evidence" value="ECO:0007669"/>
    <property type="project" value="TreeGrafter"/>
</dbReference>
<dbReference type="Gene3D" id="3.20.20.80">
    <property type="entry name" value="Glycosidases"/>
    <property type="match status" value="1"/>
</dbReference>
<dbReference type="PANTHER" id="PTHR11177">
    <property type="entry name" value="CHITINASE"/>
    <property type="match status" value="1"/>
</dbReference>
<evidence type="ECO:0000256" key="2">
    <source>
        <dbReference type="ARBA" id="ARBA00023295"/>
    </source>
</evidence>
<dbReference type="PROSITE" id="PS01095">
    <property type="entry name" value="GH18_1"/>
    <property type="match status" value="1"/>
</dbReference>
<dbReference type="EMBL" id="JABXBU010000003">
    <property type="protein sequence ID" value="KAF8792503.1"/>
    <property type="molecule type" value="Genomic_DNA"/>
</dbReference>
<dbReference type="InterPro" id="IPR017853">
    <property type="entry name" value="GH"/>
</dbReference>
<sequence length="209" mass="24646">MVSSYFYRAMALMLTVGALSKLQKMERREQARSEKFAKLLEYEDKKEKATSQHVVCYYKIEKNDTKRLQPEDIDATLCTHLIVGYVEVRHDFMLPRTIHDLDRFNRTMALKKKNAKMKISFWGDWRESNGGFIFSLLHFLDKYKFDGVDFDWEFPAWNGANPLERFYFILLLKELRFVIEQAKRNLLISCAVAAHIAIIDTSYHPGEMV</sequence>
<accession>A0A8T0FUR4</accession>
<dbReference type="SUPFAM" id="SSF51445">
    <property type="entry name" value="(Trans)glycosidases"/>
    <property type="match status" value="1"/>
</dbReference>
<evidence type="ECO:0000256" key="1">
    <source>
        <dbReference type="ARBA" id="ARBA00022801"/>
    </source>
</evidence>
<dbReference type="GO" id="GO:0004568">
    <property type="term" value="F:chitinase activity"/>
    <property type="evidence" value="ECO:0007669"/>
    <property type="project" value="TreeGrafter"/>
</dbReference>
<organism evidence="6 7">
    <name type="scientific">Argiope bruennichi</name>
    <name type="common">Wasp spider</name>
    <name type="synonym">Aranea bruennichi</name>
    <dbReference type="NCBI Taxonomy" id="94029"/>
    <lineage>
        <taxon>Eukaryota</taxon>
        <taxon>Metazoa</taxon>
        <taxon>Ecdysozoa</taxon>
        <taxon>Arthropoda</taxon>
        <taxon>Chelicerata</taxon>
        <taxon>Arachnida</taxon>
        <taxon>Araneae</taxon>
        <taxon>Araneomorphae</taxon>
        <taxon>Entelegynae</taxon>
        <taxon>Araneoidea</taxon>
        <taxon>Araneidae</taxon>
        <taxon>Argiope</taxon>
    </lineage>
</organism>
<dbReference type="Proteomes" id="UP000807504">
    <property type="component" value="Unassembled WGS sequence"/>
</dbReference>
<reference evidence="6" key="1">
    <citation type="journal article" date="2020" name="bioRxiv">
        <title>Chromosome-level reference genome of the European wasp spider Argiope bruennichi: a resource for studies on range expansion and evolutionary adaptation.</title>
        <authorList>
            <person name="Sheffer M.M."/>
            <person name="Hoppe A."/>
            <person name="Krehenwinkel H."/>
            <person name="Uhl G."/>
            <person name="Kuss A.W."/>
            <person name="Jensen L."/>
            <person name="Jensen C."/>
            <person name="Gillespie R.G."/>
            <person name="Hoff K.J."/>
            <person name="Prost S."/>
        </authorList>
    </citation>
    <scope>NUCLEOTIDE SEQUENCE</scope>
</reference>
<dbReference type="InterPro" id="IPR050314">
    <property type="entry name" value="Glycosyl_Hydrlase_18"/>
</dbReference>